<dbReference type="Proteomes" id="UP000256257">
    <property type="component" value="Unassembled WGS sequence"/>
</dbReference>
<dbReference type="RefSeq" id="WP_115930297.1">
    <property type="nucleotide sequence ID" value="NZ_QNVV01000043.1"/>
</dbReference>
<dbReference type="PROSITE" id="PS51257">
    <property type="entry name" value="PROKAR_LIPOPROTEIN"/>
    <property type="match status" value="1"/>
</dbReference>
<evidence type="ECO:0000313" key="2">
    <source>
        <dbReference type="Proteomes" id="UP000256257"/>
    </source>
</evidence>
<accession>A0A3D9AK16</accession>
<protein>
    <recommendedName>
        <fullName evidence="3">Lipoprotein</fullName>
    </recommendedName>
</protein>
<comment type="caution">
    <text evidence="1">The sequence shown here is derived from an EMBL/GenBank/DDBJ whole genome shotgun (WGS) entry which is preliminary data.</text>
</comment>
<name>A0A3D9AK16_9FLAO</name>
<reference evidence="1 2" key="1">
    <citation type="submission" date="2018-06" db="EMBL/GenBank/DDBJ databases">
        <title>Novel Chryseobacterium species.</title>
        <authorList>
            <person name="Newman J."/>
            <person name="Hugo C."/>
            <person name="Oosthuizen L."/>
            <person name="Charimba G."/>
        </authorList>
    </citation>
    <scope>NUCLEOTIDE SEQUENCE [LARGE SCALE GENOMIC DNA]</scope>
    <source>
        <strain evidence="1 2">7_F195</strain>
    </source>
</reference>
<dbReference type="AlphaFoldDB" id="A0A3D9AK16"/>
<sequence>MKKIKISFLPIFILLSVLSCTSINKIRYTYIPENKNSSIFLGEEILLYLYNEKGIKKDITLITDNGVLIYSNNGELKKKSQYIELSFPKNTKNIIIKYNGKRNRIKLNTSYRYLYFEFVGKDLIEIVYSDKKPEFID</sequence>
<gene>
    <name evidence="1" type="ORF">DRF67_21250</name>
</gene>
<organism evidence="1 2">
    <name type="scientific">Chryseobacterium pennipullorum</name>
    <dbReference type="NCBI Taxonomy" id="2258963"/>
    <lineage>
        <taxon>Bacteria</taxon>
        <taxon>Pseudomonadati</taxon>
        <taxon>Bacteroidota</taxon>
        <taxon>Flavobacteriia</taxon>
        <taxon>Flavobacteriales</taxon>
        <taxon>Weeksellaceae</taxon>
        <taxon>Chryseobacterium group</taxon>
        <taxon>Chryseobacterium</taxon>
    </lineage>
</organism>
<proteinExistence type="predicted"/>
<dbReference type="EMBL" id="QNVV01000043">
    <property type="protein sequence ID" value="REC41422.1"/>
    <property type="molecule type" value="Genomic_DNA"/>
</dbReference>
<evidence type="ECO:0008006" key="3">
    <source>
        <dbReference type="Google" id="ProtNLM"/>
    </source>
</evidence>
<dbReference type="OrthoDB" id="1255824at2"/>
<keyword evidence="2" id="KW-1185">Reference proteome</keyword>
<evidence type="ECO:0000313" key="1">
    <source>
        <dbReference type="EMBL" id="REC41422.1"/>
    </source>
</evidence>